<evidence type="ECO:0000313" key="3">
    <source>
        <dbReference type="Proteomes" id="UP000196531"/>
    </source>
</evidence>
<evidence type="ECO:0008006" key="4">
    <source>
        <dbReference type="Google" id="ProtNLM"/>
    </source>
</evidence>
<organism evidence="2 3">
    <name type="scientific">Halobacteriovorax marinus</name>
    <dbReference type="NCBI Taxonomy" id="97084"/>
    <lineage>
        <taxon>Bacteria</taxon>
        <taxon>Pseudomonadati</taxon>
        <taxon>Bdellovibrionota</taxon>
        <taxon>Bacteriovoracia</taxon>
        <taxon>Bacteriovoracales</taxon>
        <taxon>Halobacteriovoraceae</taxon>
        <taxon>Halobacteriovorax</taxon>
    </lineage>
</organism>
<dbReference type="Gene3D" id="3.30.60.30">
    <property type="match status" value="1"/>
</dbReference>
<feature type="signal peptide" evidence="1">
    <location>
        <begin position="1"/>
        <end position="18"/>
    </location>
</feature>
<name>A0A1Y5F8S1_9BACT</name>
<reference evidence="3" key="1">
    <citation type="journal article" date="2017" name="Proc. Natl. Acad. Sci. U.S.A.">
        <title>Simulation of Deepwater Horizon oil plume reveals substrate specialization within a complex community of hydrocarbon-degraders.</title>
        <authorList>
            <person name="Hu P."/>
            <person name="Dubinsky E.A."/>
            <person name="Probst A.J."/>
            <person name="Wang J."/>
            <person name="Sieber C.M.K."/>
            <person name="Tom L.M."/>
            <person name="Gardinali P."/>
            <person name="Banfield J.F."/>
            <person name="Atlas R.M."/>
            <person name="Andersen G.L."/>
        </authorList>
    </citation>
    <scope>NUCLEOTIDE SEQUENCE [LARGE SCALE GENOMIC DNA]</scope>
</reference>
<feature type="chain" id="PRO_5013074004" description="Kazal-like domain-containing protein" evidence="1">
    <location>
        <begin position="19"/>
        <end position="151"/>
    </location>
</feature>
<dbReference type="AlphaFoldDB" id="A0A1Y5F8S1"/>
<gene>
    <name evidence="2" type="ORF">A9Q84_12575</name>
</gene>
<proteinExistence type="predicted"/>
<dbReference type="Proteomes" id="UP000196531">
    <property type="component" value="Unassembled WGS sequence"/>
</dbReference>
<sequence length="151" mass="16619">MKTLTTLLLLLISLSATANVAFTVSGKLVPNLGENSDLVHMVLKTSAGDFPIVSFDHKVQTCENGLYEIVNNWAPADTYSLLEVYACLDTEEDEPAYCPEIYMPICGQPKMPKCESDVCIQVMPETKTYGNFCELLSSGANFVYNGECENE</sequence>
<accession>A0A1Y5F8S1</accession>
<dbReference type="EMBL" id="MAAO01000006">
    <property type="protein sequence ID" value="OUR97155.1"/>
    <property type="molecule type" value="Genomic_DNA"/>
</dbReference>
<comment type="caution">
    <text evidence="2">The sequence shown here is derived from an EMBL/GenBank/DDBJ whole genome shotgun (WGS) entry which is preliminary data.</text>
</comment>
<evidence type="ECO:0000313" key="2">
    <source>
        <dbReference type="EMBL" id="OUR97155.1"/>
    </source>
</evidence>
<evidence type="ECO:0000256" key="1">
    <source>
        <dbReference type="SAM" id="SignalP"/>
    </source>
</evidence>
<protein>
    <recommendedName>
        <fullName evidence="4">Kazal-like domain-containing protein</fullName>
    </recommendedName>
</protein>
<keyword evidence="1" id="KW-0732">Signal</keyword>